<dbReference type="InterPro" id="IPR009091">
    <property type="entry name" value="RCC1/BLIP-II"/>
</dbReference>
<dbReference type="PROSITE" id="PS50012">
    <property type="entry name" value="RCC1_3"/>
    <property type="match status" value="3"/>
</dbReference>
<dbReference type="InterPro" id="IPR000408">
    <property type="entry name" value="Reg_chr_condens"/>
</dbReference>
<protein>
    <recommendedName>
        <fullName evidence="4">RCC1 domain-containing protein 1</fullName>
    </recommendedName>
</protein>
<evidence type="ECO:0008006" key="4">
    <source>
        <dbReference type="Google" id="ProtNLM"/>
    </source>
</evidence>
<evidence type="ECO:0000256" key="1">
    <source>
        <dbReference type="PROSITE-ProRule" id="PRU00235"/>
    </source>
</evidence>
<dbReference type="PROSITE" id="PS00626">
    <property type="entry name" value="RCC1_2"/>
    <property type="match status" value="2"/>
</dbReference>
<feature type="repeat" description="RCC1" evidence="1">
    <location>
        <begin position="195"/>
        <end position="246"/>
    </location>
</feature>
<feature type="repeat" description="RCC1" evidence="1">
    <location>
        <begin position="327"/>
        <end position="380"/>
    </location>
</feature>
<dbReference type="Gene3D" id="2.130.10.30">
    <property type="entry name" value="Regulator of chromosome condensation 1/beta-lactamase-inhibitor protein II"/>
    <property type="match status" value="1"/>
</dbReference>
<dbReference type="PANTHER" id="PTHR46849">
    <property type="entry name" value="RCC1 DOMAIN-CONTAINING PROTEIN 1"/>
    <property type="match status" value="1"/>
</dbReference>
<gene>
    <name evidence="2" type="ORF">AALO_G00157470</name>
</gene>
<dbReference type="Proteomes" id="UP000823561">
    <property type="component" value="Chromosome 11"/>
</dbReference>
<sequence>MSWFGFGFNGFGQIVPFGKAGCGTPGEKQVKIAVPAVVKNSNDSPVRLVSETKHAKEPEAWNMQVIACWSRTASFSGKGEGQVHLTGFTDGSSDSRKSISGSGGCVDAWVTERYLTLRFTDRVECWTCDGADMELVLKSEQDSSDRKTGHPAPLPLVPEGYIASEPPLFRPLSPQLRAERLALGTAHALLLCAGGTIYTWGSGSHGQLGHGTLVAEEEPRVVEALWGLPVCVVAAGGWHSACISEGGDLYMWGWNESGQLGLPSRRCREEAEQNKETVQSESEQEETVEDVFISIQAFPALLDIPHVSEVSSVSCGSRHTAAVSCQGDLYTWGWGDYGQLGHENLCSSDQPSLVDFFPRHGLHVEDVKCGPWNTFVSATQANPAGSHADN</sequence>
<dbReference type="PRINTS" id="PR00633">
    <property type="entry name" value="RCCNDNSATION"/>
</dbReference>
<keyword evidence="3" id="KW-1185">Reference proteome</keyword>
<proteinExistence type="predicted"/>
<dbReference type="Pfam" id="PF00415">
    <property type="entry name" value="RCC1"/>
    <property type="match status" value="3"/>
</dbReference>
<feature type="repeat" description="RCC1" evidence="1">
    <location>
        <begin position="247"/>
        <end position="326"/>
    </location>
</feature>
<accession>A0AAV6GG37</accession>
<comment type="caution">
    <text evidence="2">The sequence shown here is derived from an EMBL/GenBank/DDBJ whole genome shotgun (WGS) entry which is preliminary data.</text>
</comment>
<name>A0AAV6GG37_9TELE</name>
<dbReference type="PANTHER" id="PTHR46849:SF1">
    <property type="entry name" value="RCC1 DOMAIN-CONTAINING PROTEIN 1"/>
    <property type="match status" value="1"/>
</dbReference>
<dbReference type="InterPro" id="IPR052830">
    <property type="entry name" value="RCC1_domain-containing"/>
</dbReference>
<dbReference type="SUPFAM" id="SSF50985">
    <property type="entry name" value="RCC1/BLIP-II"/>
    <property type="match status" value="1"/>
</dbReference>
<dbReference type="AlphaFoldDB" id="A0AAV6GG37"/>
<organism evidence="2 3">
    <name type="scientific">Alosa alosa</name>
    <name type="common">allis shad</name>
    <dbReference type="NCBI Taxonomy" id="278164"/>
    <lineage>
        <taxon>Eukaryota</taxon>
        <taxon>Metazoa</taxon>
        <taxon>Chordata</taxon>
        <taxon>Craniata</taxon>
        <taxon>Vertebrata</taxon>
        <taxon>Euteleostomi</taxon>
        <taxon>Actinopterygii</taxon>
        <taxon>Neopterygii</taxon>
        <taxon>Teleostei</taxon>
        <taxon>Clupei</taxon>
        <taxon>Clupeiformes</taxon>
        <taxon>Clupeoidei</taxon>
        <taxon>Clupeidae</taxon>
        <taxon>Alosa</taxon>
    </lineage>
</organism>
<evidence type="ECO:0000313" key="3">
    <source>
        <dbReference type="Proteomes" id="UP000823561"/>
    </source>
</evidence>
<evidence type="ECO:0000313" key="2">
    <source>
        <dbReference type="EMBL" id="KAG5273945.1"/>
    </source>
</evidence>
<dbReference type="EMBL" id="JADWDJ010000011">
    <property type="protein sequence ID" value="KAG5273945.1"/>
    <property type="molecule type" value="Genomic_DNA"/>
</dbReference>
<reference evidence="2" key="1">
    <citation type="submission" date="2020-10" db="EMBL/GenBank/DDBJ databases">
        <title>Chromosome-scale genome assembly of the Allis shad, Alosa alosa.</title>
        <authorList>
            <person name="Margot Z."/>
            <person name="Christophe K."/>
            <person name="Cabau C."/>
            <person name="Louis A."/>
            <person name="Berthelot C."/>
            <person name="Parey E."/>
            <person name="Roest Crollius H."/>
            <person name="Montfort J."/>
            <person name="Robinson-Rechavi M."/>
            <person name="Bucao C."/>
            <person name="Bouchez O."/>
            <person name="Gislard M."/>
            <person name="Lluch J."/>
            <person name="Milhes M."/>
            <person name="Lampietro C."/>
            <person name="Lopez Roques C."/>
            <person name="Donnadieu C."/>
            <person name="Braasch I."/>
            <person name="Desvignes T."/>
            <person name="Postlethwait J."/>
            <person name="Bobe J."/>
            <person name="Guiguen Y."/>
        </authorList>
    </citation>
    <scope>NUCLEOTIDE SEQUENCE</scope>
    <source>
        <strain evidence="2">M-15738</strain>
        <tissue evidence="2">Blood</tissue>
    </source>
</reference>